<sequence length="218" mass="25153">MNILSLKDIKYVVDGMDILKGISTDIDKGDCISIVGPSGSGKSTLIKILADLIPMTQGEVLYKNKHYREYDPIQLRREVSYCIQLPHLFGYTVEENLMFPFKIRKEQMNRQRVIELLERMNLNESYISKDIHALSGGEKQRVALIRNLIFTPQILLLDEVTSALDKENALNIETYIKELNEEGVTVLWITHNEAQSTGIFNKRWIMEEGQLLRLEVIR</sequence>
<dbReference type="RefSeq" id="WP_271011596.1">
    <property type="nucleotide sequence ID" value="NZ_JAQIFT010000028.1"/>
</dbReference>
<keyword evidence="4 6" id="KW-0067">ATP-binding</keyword>
<dbReference type="EMBL" id="JAQIFT010000028">
    <property type="protein sequence ID" value="MDA3731172.1"/>
    <property type="molecule type" value="Genomic_DNA"/>
</dbReference>
<dbReference type="SUPFAM" id="SSF52540">
    <property type="entry name" value="P-loop containing nucleoside triphosphate hydrolases"/>
    <property type="match status" value="1"/>
</dbReference>
<evidence type="ECO:0000256" key="1">
    <source>
        <dbReference type="ARBA" id="ARBA00004202"/>
    </source>
</evidence>
<dbReference type="PANTHER" id="PTHR43423:SF1">
    <property type="entry name" value="ABC TRANSPORTER I FAMILY MEMBER 17"/>
    <property type="match status" value="1"/>
</dbReference>
<keyword evidence="7" id="KW-1185">Reference proteome</keyword>
<reference evidence="6" key="1">
    <citation type="journal article" date="2023" name="Int. J. Syst. Evol. Microbiol.">
        <title>&lt;i&gt;Holtiella tumoricola&lt;/i&gt; gen. nov. sp. nov., isolated from a human clinical sample.</title>
        <authorList>
            <person name="Allen-Vercoe E."/>
            <person name="Daigneault M.C."/>
            <person name="Vancuren S.J."/>
            <person name="Cochrane K."/>
            <person name="O'Neal L.L."/>
            <person name="Sankaranarayanan K."/>
            <person name="Lawson P.A."/>
        </authorList>
    </citation>
    <scope>NUCLEOTIDE SEQUENCE</scope>
    <source>
        <strain evidence="6">CC70A</strain>
    </source>
</reference>
<dbReference type="InterPro" id="IPR003593">
    <property type="entry name" value="AAA+_ATPase"/>
</dbReference>
<dbReference type="PROSITE" id="PS50893">
    <property type="entry name" value="ABC_TRANSPORTER_2"/>
    <property type="match status" value="1"/>
</dbReference>
<evidence type="ECO:0000256" key="4">
    <source>
        <dbReference type="ARBA" id="ARBA00022840"/>
    </source>
</evidence>
<feature type="domain" description="ABC transporter" evidence="5">
    <location>
        <begin position="4"/>
        <end position="216"/>
    </location>
</feature>
<dbReference type="Proteomes" id="UP001169242">
    <property type="component" value="Unassembled WGS sequence"/>
</dbReference>
<dbReference type="InterPro" id="IPR015856">
    <property type="entry name" value="ABC_transpr_CbiO/EcfA_su"/>
</dbReference>
<keyword evidence="2" id="KW-0813">Transport</keyword>
<dbReference type="GO" id="GO:0005886">
    <property type="term" value="C:plasma membrane"/>
    <property type="evidence" value="ECO:0007669"/>
    <property type="project" value="UniProtKB-SubCell"/>
</dbReference>
<dbReference type="Pfam" id="PF00005">
    <property type="entry name" value="ABC_tran"/>
    <property type="match status" value="1"/>
</dbReference>
<dbReference type="InterPro" id="IPR017871">
    <property type="entry name" value="ABC_transporter-like_CS"/>
</dbReference>
<dbReference type="InterPro" id="IPR027417">
    <property type="entry name" value="P-loop_NTPase"/>
</dbReference>
<dbReference type="GO" id="GO:0016887">
    <property type="term" value="F:ATP hydrolysis activity"/>
    <property type="evidence" value="ECO:0007669"/>
    <property type="project" value="InterPro"/>
</dbReference>
<dbReference type="SMART" id="SM00382">
    <property type="entry name" value="AAA"/>
    <property type="match status" value="1"/>
</dbReference>
<evidence type="ECO:0000313" key="7">
    <source>
        <dbReference type="Proteomes" id="UP001169242"/>
    </source>
</evidence>
<protein>
    <submittedName>
        <fullName evidence="6">ATP-binding cassette domain-containing protein</fullName>
    </submittedName>
</protein>
<proteinExistence type="predicted"/>
<name>A0AA42DLU2_9FIRM</name>
<dbReference type="Gene3D" id="3.40.50.300">
    <property type="entry name" value="P-loop containing nucleotide triphosphate hydrolases"/>
    <property type="match status" value="1"/>
</dbReference>
<organism evidence="6 7">
    <name type="scientific">Holtiella tumoricola</name>
    <dbReference type="NCBI Taxonomy" id="3018743"/>
    <lineage>
        <taxon>Bacteria</taxon>
        <taxon>Bacillati</taxon>
        <taxon>Bacillota</taxon>
        <taxon>Clostridia</taxon>
        <taxon>Lachnospirales</taxon>
        <taxon>Cellulosilyticaceae</taxon>
        <taxon>Holtiella</taxon>
    </lineage>
</organism>
<evidence type="ECO:0000259" key="5">
    <source>
        <dbReference type="PROSITE" id="PS50893"/>
    </source>
</evidence>
<dbReference type="GO" id="GO:0005524">
    <property type="term" value="F:ATP binding"/>
    <property type="evidence" value="ECO:0007669"/>
    <property type="project" value="UniProtKB-KW"/>
</dbReference>
<evidence type="ECO:0000313" key="6">
    <source>
        <dbReference type="EMBL" id="MDA3731172.1"/>
    </source>
</evidence>
<comment type="caution">
    <text evidence="6">The sequence shown here is derived from an EMBL/GenBank/DDBJ whole genome shotgun (WGS) entry which is preliminary data.</text>
</comment>
<dbReference type="GO" id="GO:0022857">
    <property type="term" value="F:transmembrane transporter activity"/>
    <property type="evidence" value="ECO:0007669"/>
    <property type="project" value="UniProtKB-ARBA"/>
</dbReference>
<evidence type="ECO:0000256" key="3">
    <source>
        <dbReference type="ARBA" id="ARBA00022741"/>
    </source>
</evidence>
<gene>
    <name evidence="6" type="ORF">PBV87_06675</name>
</gene>
<keyword evidence="3" id="KW-0547">Nucleotide-binding</keyword>
<dbReference type="InterPro" id="IPR003439">
    <property type="entry name" value="ABC_transporter-like_ATP-bd"/>
</dbReference>
<comment type="subcellular location">
    <subcellularLocation>
        <location evidence="1">Cell membrane</location>
        <topology evidence="1">Peripheral membrane protein</topology>
    </subcellularLocation>
</comment>
<evidence type="ECO:0000256" key="2">
    <source>
        <dbReference type="ARBA" id="ARBA00022448"/>
    </source>
</evidence>
<dbReference type="PANTHER" id="PTHR43423">
    <property type="entry name" value="ABC TRANSPORTER I FAMILY MEMBER 17"/>
    <property type="match status" value="1"/>
</dbReference>
<dbReference type="CDD" id="cd03225">
    <property type="entry name" value="ABC_cobalt_CbiO_domain1"/>
    <property type="match status" value="1"/>
</dbReference>
<dbReference type="PROSITE" id="PS00211">
    <property type="entry name" value="ABC_TRANSPORTER_1"/>
    <property type="match status" value="1"/>
</dbReference>
<dbReference type="AlphaFoldDB" id="A0AA42DLU2"/>
<accession>A0AA42DLU2</accession>